<dbReference type="InterPro" id="IPR019775">
    <property type="entry name" value="WD40_repeat_CS"/>
</dbReference>
<dbReference type="SMART" id="SM00320">
    <property type="entry name" value="WD40"/>
    <property type="match status" value="4"/>
</dbReference>
<accession>A0ABP0NEB5</accession>
<evidence type="ECO:0000256" key="3">
    <source>
        <dbReference type="PROSITE-ProRule" id="PRU00221"/>
    </source>
</evidence>
<feature type="compositionally biased region" description="Polar residues" evidence="4">
    <location>
        <begin position="386"/>
        <end position="395"/>
    </location>
</feature>
<dbReference type="InterPro" id="IPR036322">
    <property type="entry name" value="WD40_repeat_dom_sf"/>
</dbReference>
<dbReference type="PANTHER" id="PTHR19879:SF9">
    <property type="entry name" value="TRANSCRIPTION INITIATION FACTOR TFIID SUBUNIT 5"/>
    <property type="match status" value="1"/>
</dbReference>
<evidence type="ECO:0000313" key="6">
    <source>
        <dbReference type="EMBL" id="CAK9062130.1"/>
    </source>
</evidence>
<keyword evidence="5" id="KW-0732">Signal</keyword>
<protein>
    <submittedName>
        <fullName evidence="6">Uncharacterized protein</fullName>
    </submittedName>
</protein>
<keyword evidence="7" id="KW-1185">Reference proteome</keyword>
<dbReference type="PROSITE" id="PS50294">
    <property type="entry name" value="WD_REPEATS_REGION"/>
    <property type="match status" value="2"/>
</dbReference>
<evidence type="ECO:0000313" key="7">
    <source>
        <dbReference type="Proteomes" id="UP001642484"/>
    </source>
</evidence>
<feature type="repeat" description="WD" evidence="3">
    <location>
        <begin position="1019"/>
        <end position="1054"/>
    </location>
</feature>
<evidence type="ECO:0000256" key="2">
    <source>
        <dbReference type="ARBA" id="ARBA00022737"/>
    </source>
</evidence>
<dbReference type="PROSITE" id="PS50082">
    <property type="entry name" value="WD_REPEATS_2"/>
    <property type="match status" value="2"/>
</dbReference>
<feature type="non-terminal residue" evidence="6">
    <location>
        <position position="1284"/>
    </location>
</feature>
<sequence>MPRLGLLIALLLATGHGRPQTPREIFFSTPPAILVRTLAPNLDATRWSIYQHFTLEVTGERLKGGLSGGQPLIVDGEACDASMPLTAALEGFLPQGDTFSAPEMSSDYLAEVWRFKNLRLTVGGVFSACWCRPEGQEHWPGEPKPATAGRVCEMAAGGPLHVVGPVELLGTDGMLEQDPESTRTPYVLDRFLLNVQGYFLEVDFDRIRVVDEDVSCGGPGSALSSQAFLGSGVGAAAASVKPGIQFVASLGQPSTVGSMEVQDASGYLPEIRAPLGPGVDPTGDNASLVWSDLATTTAGVYRVCWCSALRPTNAGDNVVDMTDLFPFPPDEVNISNDTNDSNWTWDYDFGWEDYGAAFRQLQERGGNGGSNDSNLSNQSEPMDGDNMSNSSNASFEEQLDEDLDQQLLNVTAVCHSDALFNLDLGNFSIAGPTSLEVLGAEGFDRRKVRVGVNFSLTVHGFGLGDGVSQRLRLVLAPLRCGQAGTVNGTQHLRGQLAEDPESPGSGSDPNSAQTWGPLLLSRSGLYYVCLCSGRGRQCGQDIDYQVEVGSVEAFWPDLRLASGGFELRVLPHVVFAMDLVGPELSVYDRVRIIDYSGECGQPGSEVHTPKLRGPLAETPNVQGVQSGANTLTWPNLRLVDGGVFRVCWCPGAQQGGAERSNCSTAADFYAEFGTFASLKIRDGWSSVCARAEEPILIHVAAVGLRPEVDRVLLLQASRVCGEASPDILDPGGVVAAESGFGALQCKQDPNAGAETLERKMVCGGANSLGAVRTYSLGTYRICVCGSFQNYDCSDPSHYWTPAGDPLQVLMRSDAPGAAPSVPPLSLLSAHSPATAAAFAPNPLGLHRRLAAGYEDGVVRIWRPAAPKIDAELVGHLDHVQALSWSPDGTWLASAGLDGSLRVWYPAPDHPCPKWQAIWARPGGNMPDFDWQNVILGHLLSMDPLNITEEPFVQFAESLSSDDLADLGHLTMKRAGQQCQKACGNFREMAAEFCECGPSLECHILGTCLPKCGLEAYIWPRAHHQGLTAVTVSPDGTVVATASLDAEVKVWDARTFWPDALATVSLHSRAVLSLAFSLGTGSGVVLATGGDDDLIGWFLLSQVLDAGVAASPVPFHHFREEEALGKNVAIVAVAFSLDGLWFAAAGRGGTGALWSTQSAAKVRAFEPVSASVSTGHLAALAGLSFSQDGQWLAVRGPAVVKTFSQMAASLGFLCARAHARMLPLANVKQGLPPPNPQWVAFDGQDLGRAVLSWSSRPGPAGNTPQHQVKLHSNGTMLEYRTQGAV</sequence>
<feature type="chain" id="PRO_5045789928" evidence="5">
    <location>
        <begin position="18"/>
        <end position="1284"/>
    </location>
</feature>
<dbReference type="SUPFAM" id="SSF50978">
    <property type="entry name" value="WD40 repeat-like"/>
    <property type="match status" value="1"/>
</dbReference>
<dbReference type="PANTHER" id="PTHR19879">
    <property type="entry name" value="TRANSCRIPTION INITIATION FACTOR TFIID"/>
    <property type="match status" value="1"/>
</dbReference>
<feature type="compositionally biased region" description="Low complexity" evidence="4">
    <location>
        <begin position="370"/>
        <end position="379"/>
    </location>
</feature>
<dbReference type="PROSITE" id="PS00678">
    <property type="entry name" value="WD_REPEATS_1"/>
    <property type="match status" value="1"/>
</dbReference>
<evidence type="ECO:0000256" key="1">
    <source>
        <dbReference type="ARBA" id="ARBA00022574"/>
    </source>
</evidence>
<dbReference type="InterPro" id="IPR015943">
    <property type="entry name" value="WD40/YVTN_repeat-like_dom_sf"/>
</dbReference>
<comment type="caution">
    <text evidence="6">The sequence shown here is derived from an EMBL/GenBank/DDBJ whole genome shotgun (WGS) entry which is preliminary data.</text>
</comment>
<dbReference type="Proteomes" id="UP001642484">
    <property type="component" value="Unassembled WGS sequence"/>
</dbReference>
<reference evidence="6 7" key="1">
    <citation type="submission" date="2024-02" db="EMBL/GenBank/DDBJ databases">
        <authorList>
            <person name="Chen Y."/>
            <person name="Shah S."/>
            <person name="Dougan E. K."/>
            <person name="Thang M."/>
            <person name="Chan C."/>
        </authorList>
    </citation>
    <scope>NUCLEOTIDE SEQUENCE [LARGE SCALE GENOMIC DNA]</scope>
</reference>
<dbReference type="InterPro" id="IPR001680">
    <property type="entry name" value="WD40_rpt"/>
</dbReference>
<feature type="signal peptide" evidence="5">
    <location>
        <begin position="1"/>
        <end position="17"/>
    </location>
</feature>
<organism evidence="6 7">
    <name type="scientific">Durusdinium trenchii</name>
    <dbReference type="NCBI Taxonomy" id="1381693"/>
    <lineage>
        <taxon>Eukaryota</taxon>
        <taxon>Sar</taxon>
        <taxon>Alveolata</taxon>
        <taxon>Dinophyceae</taxon>
        <taxon>Suessiales</taxon>
        <taxon>Symbiodiniaceae</taxon>
        <taxon>Durusdinium</taxon>
    </lineage>
</organism>
<dbReference type="Pfam" id="PF00400">
    <property type="entry name" value="WD40"/>
    <property type="match status" value="2"/>
</dbReference>
<feature type="region of interest" description="Disordered" evidence="4">
    <location>
        <begin position="362"/>
        <end position="396"/>
    </location>
</feature>
<gene>
    <name evidence="6" type="ORF">CCMP2556_LOCUS30558</name>
</gene>
<feature type="repeat" description="WD" evidence="3">
    <location>
        <begin position="872"/>
        <end position="903"/>
    </location>
</feature>
<evidence type="ECO:0000256" key="4">
    <source>
        <dbReference type="SAM" id="MobiDB-lite"/>
    </source>
</evidence>
<proteinExistence type="predicted"/>
<dbReference type="Gene3D" id="2.130.10.10">
    <property type="entry name" value="YVTN repeat-like/Quinoprotein amine dehydrogenase"/>
    <property type="match status" value="3"/>
</dbReference>
<keyword evidence="1 3" id="KW-0853">WD repeat</keyword>
<dbReference type="EMBL" id="CAXAMN010021673">
    <property type="protein sequence ID" value="CAK9062130.1"/>
    <property type="molecule type" value="Genomic_DNA"/>
</dbReference>
<keyword evidence="2" id="KW-0677">Repeat</keyword>
<evidence type="ECO:0000256" key="5">
    <source>
        <dbReference type="SAM" id="SignalP"/>
    </source>
</evidence>
<name>A0ABP0NEB5_9DINO</name>